<evidence type="ECO:0000256" key="3">
    <source>
        <dbReference type="ARBA" id="ARBA00023125"/>
    </source>
</evidence>
<dbReference type="PANTHER" id="PTHR43537">
    <property type="entry name" value="TRANSCRIPTIONAL REGULATOR, GNTR FAMILY"/>
    <property type="match status" value="1"/>
</dbReference>
<dbReference type="InterPro" id="IPR000524">
    <property type="entry name" value="Tscrpt_reg_HTH_GntR"/>
</dbReference>
<evidence type="ECO:0000256" key="6">
    <source>
        <dbReference type="ARBA" id="ARBA00039592"/>
    </source>
</evidence>
<evidence type="ECO:0000256" key="7">
    <source>
        <dbReference type="SAM" id="MobiDB-lite"/>
    </source>
</evidence>
<evidence type="ECO:0000313" key="10">
    <source>
        <dbReference type="Proteomes" id="UP000886689"/>
    </source>
</evidence>
<feature type="region of interest" description="Disordered" evidence="7">
    <location>
        <begin position="243"/>
        <end position="262"/>
    </location>
</feature>
<gene>
    <name evidence="9" type="ORF">IPL58_00185</name>
</gene>
<dbReference type="CDD" id="cd07377">
    <property type="entry name" value="WHTH_GntR"/>
    <property type="match status" value="1"/>
</dbReference>
<dbReference type="GO" id="GO:0003677">
    <property type="term" value="F:DNA binding"/>
    <property type="evidence" value="ECO:0007669"/>
    <property type="project" value="UniProtKB-KW"/>
</dbReference>
<dbReference type="Gene3D" id="1.20.120.530">
    <property type="entry name" value="GntR ligand-binding domain-like"/>
    <property type="match status" value="1"/>
</dbReference>
<keyword evidence="2" id="KW-0805">Transcription regulation</keyword>
<keyword evidence="1" id="KW-0678">Repressor</keyword>
<dbReference type="InterPro" id="IPR036388">
    <property type="entry name" value="WH-like_DNA-bd_sf"/>
</dbReference>
<dbReference type="SMART" id="SM00895">
    <property type="entry name" value="FCD"/>
    <property type="match status" value="1"/>
</dbReference>
<dbReference type="PRINTS" id="PR00035">
    <property type="entry name" value="HTHGNTR"/>
</dbReference>
<organism evidence="9 10">
    <name type="scientific">Candidatus Proximibacter danicus</name>
    <dbReference type="NCBI Taxonomy" id="2954365"/>
    <lineage>
        <taxon>Bacteria</taxon>
        <taxon>Pseudomonadati</taxon>
        <taxon>Pseudomonadota</taxon>
        <taxon>Betaproteobacteria</taxon>
        <taxon>Candidatus Proximibacter</taxon>
    </lineage>
</organism>
<dbReference type="SUPFAM" id="SSF48008">
    <property type="entry name" value="GntR ligand-binding domain-like"/>
    <property type="match status" value="1"/>
</dbReference>
<dbReference type="EMBL" id="JADJUC010000001">
    <property type="protein sequence ID" value="MBK8522674.1"/>
    <property type="molecule type" value="Genomic_DNA"/>
</dbReference>
<dbReference type="AlphaFoldDB" id="A0A9D7PR75"/>
<dbReference type="PANTHER" id="PTHR43537:SF34">
    <property type="entry name" value="PYRUVATE DEHYDROGENASE COMPLEX REPRESSOR"/>
    <property type="match status" value="1"/>
</dbReference>
<protein>
    <recommendedName>
        <fullName evidence="6">Pyruvate dehydrogenase complex repressor</fullName>
    </recommendedName>
</protein>
<comment type="caution">
    <text evidence="9">The sequence shown here is derived from an EMBL/GenBank/DDBJ whole genome shotgun (WGS) entry which is preliminary data.</text>
</comment>
<dbReference type="SUPFAM" id="SSF46785">
    <property type="entry name" value="Winged helix' DNA-binding domain"/>
    <property type="match status" value="1"/>
</dbReference>
<name>A0A9D7PR75_9PROT</name>
<feature type="domain" description="HTH gntR-type" evidence="8">
    <location>
        <begin position="9"/>
        <end position="77"/>
    </location>
</feature>
<dbReference type="Pfam" id="PF07729">
    <property type="entry name" value="FCD"/>
    <property type="match status" value="1"/>
</dbReference>
<evidence type="ECO:0000256" key="2">
    <source>
        <dbReference type="ARBA" id="ARBA00023015"/>
    </source>
</evidence>
<reference evidence="9" key="1">
    <citation type="submission" date="2020-10" db="EMBL/GenBank/DDBJ databases">
        <title>Connecting structure to function with the recovery of over 1000 high-quality activated sludge metagenome-assembled genomes encoding full-length rRNA genes using long-read sequencing.</title>
        <authorList>
            <person name="Singleton C.M."/>
            <person name="Petriglieri F."/>
            <person name="Kristensen J.M."/>
            <person name="Kirkegaard R.H."/>
            <person name="Michaelsen T.Y."/>
            <person name="Andersen M.H."/>
            <person name="Karst S.M."/>
            <person name="Dueholm M.S."/>
            <person name="Nielsen P.H."/>
            <person name="Albertsen M."/>
        </authorList>
    </citation>
    <scope>NUCLEOTIDE SEQUENCE</scope>
    <source>
        <strain evidence="9">Hirt_18-Q3-R61-65_BATAC.395</strain>
    </source>
</reference>
<evidence type="ECO:0000256" key="5">
    <source>
        <dbReference type="ARBA" id="ARBA00037357"/>
    </source>
</evidence>
<dbReference type="GO" id="GO:0003700">
    <property type="term" value="F:DNA-binding transcription factor activity"/>
    <property type="evidence" value="ECO:0007669"/>
    <property type="project" value="InterPro"/>
</dbReference>
<accession>A0A9D7PR75</accession>
<evidence type="ECO:0000259" key="8">
    <source>
        <dbReference type="PROSITE" id="PS50949"/>
    </source>
</evidence>
<dbReference type="InterPro" id="IPR008920">
    <property type="entry name" value="TF_FadR/GntR_C"/>
</dbReference>
<dbReference type="Gene3D" id="1.10.10.10">
    <property type="entry name" value="Winged helix-like DNA-binding domain superfamily/Winged helix DNA-binding domain"/>
    <property type="match status" value="1"/>
</dbReference>
<comment type="function">
    <text evidence="5">Transcriptional repressor for the pyruvate dehydrogenase complex genes aceEF and lpd.</text>
</comment>
<evidence type="ECO:0000256" key="1">
    <source>
        <dbReference type="ARBA" id="ARBA00022491"/>
    </source>
</evidence>
<sequence length="262" mass="28903">MPLNKVQVPRISDAVAASLERRILEGSLKPGDRLPPERELAVELGVSRPSLREAIQKLASKGMVQSRQGGGTYVTDRLESTFFDPWQDMMGAHPNLREDLLEFRRMLEGQAAEWAAERATDADLTRLNQAFEAMNQAFDADDSERRASTDIDFHQAIGEATHNVLIGHLSAALLRLMQDNIRLNLGELKTIPAAISLLKSQHAAIHTAITERKPSAARAAAETHIDFVRESLAQSLRSAARRQTAERRLSANTTDFSASSIS</sequence>
<dbReference type="SMART" id="SM00345">
    <property type="entry name" value="HTH_GNTR"/>
    <property type="match status" value="1"/>
</dbReference>
<keyword evidence="4" id="KW-0804">Transcription</keyword>
<dbReference type="InterPro" id="IPR011711">
    <property type="entry name" value="GntR_C"/>
</dbReference>
<dbReference type="InterPro" id="IPR036390">
    <property type="entry name" value="WH_DNA-bd_sf"/>
</dbReference>
<evidence type="ECO:0000256" key="4">
    <source>
        <dbReference type="ARBA" id="ARBA00023163"/>
    </source>
</evidence>
<keyword evidence="3" id="KW-0238">DNA-binding</keyword>
<proteinExistence type="predicted"/>
<evidence type="ECO:0000313" key="9">
    <source>
        <dbReference type="EMBL" id="MBK8522674.1"/>
    </source>
</evidence>
<feature type="compositionally biased region" description="Polar residues" evidence="7">
    <location>
        <begin position="250"/>
        <end position="262"/>
    </location>
</feature>
<dbReference type="PROSITE" id="PS50949">
    <property type="entry name" value="HTH_GNTR"/>
    <property type="match status" value="1"/>
</dbReference>
<dbReference type="Pfam" id="PF00392">
    <property type="entry name" value="GntR"/>
    <property type="match status" value="1"/>
</dbReference>
<dbReference type="Proteomes" id="UP000886689">
    <property type="component" value="Unassembled WGS sequence"/>
</dbReference>